<name>Q1LL21_CUPMC</name>
<proteinExistence type="predicted"/>
<evidence type="ECO:0000313" key="3">
    <source>
        <dbReference type="Proteomes" id="UP000002429"/>
    </source>
</evidence>
<reference evidence="3" key="1">
    <citation type="journal article" date="2010" name="PLoS ONE">
        <title>The complete genome sequence of Cupriavidus metallidurans strain CH34, a master survivalist in harsh and anthropogenic environments.</title>
        <authorList>
            <person name="Janssen P.J."/>
            <person name="Van Houdt R."/>
            <person name="Moors H."/>
            <person name="Monsieurs P."/>
            <person name="Morin N."/>
            <person name="Michaux A."/>
            <person name="Benotmane M.A."/>
            <person name="Leys N."/>
            <person name="Vallaeys T."/>
            <person name="Lapidus A."/>
            <person name="Monchy S."/>
            <person name="Medigue C."/>
            <person name="Taghavi S."/>
            <person name="McCorkle S."/>
            <person name="Dunn J."/>
            <person name="van der Lelie D."/>
            <person name="Mergeay M."/>
        </authorList>
    </citation>
    <scope>NUCLEOTIDE SEQUENCE [LARGE SCALE GENOMIC DNA]</scope>
    <source>
        <strain evidence="3">ATCC 43123 / DSM 2839 / NBRC 102507 / CH34</strain>
    </source>
</reference>
<dbReference type="Proteomes" id="UP000002429">
    <property type="component" value="Chromosome"/>
</dbReference>
<dbReference type="EMBL" id="CP000352">
    <property type="protein sequence ID" value="ABF09155.1"/>
    <property type="molecule type" value="Genomic_DNA"/>
</dbReference>
<organism evidence="2 3">
    <name type="scientific">Cupriavidus metallidurans (strain ATCC 43123 / DSM 2839 / NBRC 102507 / CH34)</name>
    <name type="common">Ralstonia metallidurans</name>
    <dbReference type="NCBI Taxonomy" id="266264"/>
    <lineage>
        <taxon>Bacteria</taxon>
        <taxon>Pseudomonadati</taxon>
        <taxon>Pseudomonadota</taxon>
        <taxon>Betaproteobacteria</taxon>
        <taxon>Burkholderiales</taxon>
        <taxon>Burkholderiaceae</taxon>
        <taxon>Cupriavidus</taxon>
    </lineage>
</organism>
<protein>
    <submittedName>
        <fullName evidence="2">Uncharacterized protein</fullName>
    </submittedName>
</protein>
<keyword evidence="1" id="KW-0812">Transmembrane</keyword>
<keyword evidence="1" id="KW-0472">Membrane</keyword>
<dbReference type="HOGENOM" id="CLU_2587191_0_0_4"/>
<dbReference type="STRING" id="266264.Rmet_2276"/>
<dbReference type="KEGG" id="rme:Rmet_2276"/>
<keyword evidence="3" id="KW-1185">Reference proteome</keyword>
<evidence type="ECO:0000313" key="2">
    <source>
        <dbReference type="EMBL" id="ABF09155.1"/>
    </source>
</evidence>
<feature type="transmembrane region" description="Helical" evidence="1">
    <location>
        <begin position="52"/>
        <end position="78"/>
    </location>
</feature>
<dbReference type="AlphaFoldDB" id="Q1LL21"/>
<accession>Q1LL21</accession>
<sequence>MPTDAARIRGWKESRSRIAQCATNKNHYRLYCHPDTLPKSGAPPGNRFLRGIYFWSVIIMELLLSLLVGCGISLILFYRK</sequence>
<keyword evidence="1" id="KW-1133">Transmembrane helix</keyword>
<gene>
    <name evidence="2" type="ordered locus">Rmet_2276</name>
</gene>
<evidence type="ECO:0000256" key="1">
    <source>
        <dbReference type="SAM" id="Phobius"/>
    </source>
</evidence>